<keyword evidence="2" id="KW-1185">Reference proteome</keyword>
<dbReference type="Proteomes" id="UP000095287">
    <property type="component" value="Unplaced"/>
</dbReference>
<feature type="region of interest" description="Disordered" evidence="1">
    <location>
        <begin position="65"/>
        <end position="90"/>
    </location>
</feature>
<reference evidence="3" key="1">
    <citation type="submission" date="2016-11" db="UniProtKB">
        <authorList>
            <consortium name="WormBaseParasite"/>
        </authorList>
    </citation>
    <scope>IDENTIFICATION</scope>
</reference>
<sequence length="90" mass="10340">MKICYSLPHFFFLQHPFTAQGIRYRCTSPRTSCFMHARELLFCSHECGNSMKEFPGHDLLGETSTEHTANGWSSGRMANEDVQHEKVKCV</sequence>
<organism evidence="2 3">
    <name type="scientific">Steinernema glaseri</name>
    <dbReference type="NCBI Taxonomy" id="37863"/>
    <lineage>
        <taxon>Eukaryota</taxon>
        <taxon>Metazoa</taxon>
        <taxon>Ecdysozoa</taxon>
        <taxon>Nematoda</taxon>
        <taxon>Chromadorea</taxon>
        <taxon>Rhabditida</taxon>
        <taxon>Tylenchina</taxon>
        <taxon>Panagrolaimomorpha</taxon>
        <taxon>Strongyloidoidea</taxon>
        <taxon>Steinernematidae</taxon>
        <taxon>Steinernema</taxon>
    </lineage>
</organism>
<dbReference type="AlphaFoldDB" id="A0A1I7YI14"/>
<feature type="compositionally biased region" description="Basic and acidic residues" evidence="1">
    <location>
        <begin position="78"/>
        <end position="90"/>
    </location>
</feature>
<evidence type="ECO:0000313" key="3">
    <source>
        <dbReference type="WBParaSite" id="L893_g16515.t1"/>
    </source>
</evidence>
<accession>A0A1I7YI14</accession>
<evidence type="ECO:0000313" key="2">
    <source>
        <dbReference type="Proteomes" id="UP000095287"/>
    </source>
</evidence>
<dbReference type="WBParaSite" id="L893_g16515.t1">
    <property type="protein sequence ID" value="L893_g16515.t1"/>
    <property type="gene ID" value="L893_g16515"/>
</dbReference>
<protein>
    <submittedName>
        <fullName evidence="3">Secreted protein</fullName>
    </submittedName>
</protein>
<evidence type="ECO:0000256" key="1">
    <source>
        <dbReference type="SAM" id="MobiDB-lite"/>
    </source>
</evidence>
<proteinExistence type="predicted"/>
<name>A0A1I7YI14_9BILA</name>